<dbReference type="PANTHER" id="PTHR11070:SF23">
    <property type="entry name" value="RECBCD ENZYME SUBUNIT RECB"/>
    <property type="match status" value="1"/>
</dbReference>
<dbReference type="Gene3D" id="3.90.320.10">
    <property type="match status" value="1"/>
</dbReference>
<evidence type="ECO:0000256" key="3">
    <source>
        <dbReference type="ARBA" id="ARBA00022741"/>
    </source>
</evidence>
<organism evidence="19 20">
    <name type="scientific">Oryzomonas japonica</name>
    <dbReference type="NCBI Taxonomy" id="2603858"/>
    <lineage>
        <taxon>Bacteria</taxon>
        <taxon>Pseudomonadati</taxon>
        <taxon>Thermodesulfobacteriota</taxon>
        <taxon>Desulfuromonadia</taxon>
        <taxon>Geobacterales</taxon>
        <taxon>Geobacteraceae</taxon>
        <taxon>Oryzomonas</taxon>
    </lineage>
</organism>
<evidence type="ECO:0000256" key="4">
    <source>
        <dbReference type="ARBA" id="ARBA00022763"/>
    </source>
</evidence>
<dbReference type="Gene3D" id="1.10.3170.10">
    <property type="entry name" value="Recbcd, chain B, domain 2"/>
    <property type="match status" value="1"/>
</dbReference>
<dbReference type="InterPro" id="IPR014017">
    <property type="entry name" value="DNA_helicase_UvrD-like_C"/>
</dbReference>
<comment type="caution">
    <text evidence="19">The sequence shown here is derived from an EMBL/GenBank/DDBJ whole genome shotgun (WGS) entry which is preliminary data.</text>
</comment>
<evidence type="ECO:0000256" key="8">
    <source>
        <dbReference type="ARBA" id="ARBA00022840"/>
    </source>
</evidence>
<dbReference type="GO" id="GO:0003677">
    <property type="term" value="F:DNA binding"/>
    <property type="evidence" value="ECO:0007669"/>
    <property type="project" value="UniProtKB-KW"/>
</dbReference>
<evidence type="ECO:0000256" key="7">
    <source>
        <dbReference type="ARBA" id="ARBA00022839"/>
    </source>
</evidence>
<evidence type="ECO:0000256" key="1">
    <source>
        <dbReference type="ARBA" id="ARBA00022722"/>
    </source>
</evidence>
<dbReference type="EC" id="5.6.2.4" evidence="14"/>
<keyword evidence="9" id="KW-0460">Magnesium</keyword>
<dbReference type="AlphaFoldDB" id="A0A7J4ZMF7"/>
<dbReference type="GO" id="GO:0005829">
    <property type="term" value="C:cytosol"/>
    <property type="evidence" value="ECO:0007669"/>
    <property type="project" value="TreeGrafter"/>
</dbReference>
<keyword evidence="6 16" id="KW-0347">Helicase</keyword>
<evidence type="ECO:0000256" key="13">
    <source>
        <dbReference type="ARBA" id="ARBA00034617"/>
    </source>
</evidence>
<keyword evidence="11" id="KW-0234">DNA repair</keyword>
<dbReference type="Pfam" id="PF00580">
    <property type="entry name" value="UvrD-helicase"/>
    <property type="match status" value="1"/>
</dbReference>
<dbReference type="RefSeq" id="WP_151129538.1">
    <property type="nucleotide sequence ID" value="NZ_VZQZ01000011.1"/>
</dbReference>
<evidence type="ECO:0000256" key="15">
    <source>
        <dbReference type="ARBA" id="ARBA00048988"/>
    </source>
</evidence>
<keyword evidence="20" id="KW-1185">Reference proteome</keyword>
<dbReference type="SUPFAM" id="SSF52980">
    <property type="entry name" value="Restriction endonuclease-like"/>
    <property type="match status" value="1"/>
</dbReference>
<dbReference type="Gene3D" id="1.10.486.10">
    <property type="entry name" value="PCRA, domain 4"/>
    <property type="match status" value="1"/>
</dbReference>
<dbReference type="InterPro" id="IPR011604">
    <property type="entry name" value="PDDEXK-like_dom_sf"/>
</dbReference>
<dbReference type="PANTHER" id="PTHR11070">
    <property type="entry name" value="UVRD / RECB / PCRA DNA HELICASE FAMILY MEMBER"/>
    <property type="match status" value="1"/>
</dbReference>
<dbReference type="GO" id="GO:0043138">
    <property type="term" value="F:3'-5' DNA helicase activity"/>
    <property type="evidence" value="ECO:0007669"/>
    <property type="project" value="UniProtKB-EC"/>
</dbReference>
<feature type="domain" description="UvrD-like helicase C-terminal" evidence="18">
    <location>
        <begin position="498"/>
        <end position="760"/>
    </location>
</feature>
<feature type="domain" description="UvrD-like helicase ATP-binding" evidence="17">
    <location>
        <begin position="1"/>
        <end position="465"/>
    </location>
</feature>
<accession>A0A7J4ZMF7</accession>
<evidence type="ECO:0000256" key="6">
    <source>
        <dbReference type="ARBA" id="ARBA00022806"/>
    </source>
</evidence>
<evidence type="ECO:0000313" key="19">
    <source>
        <dbReference type="EMBL" id="KAB0663846.1"/>
    </source>
</evidence>
<sequence length="1224" mass="135776">MKTLSLHEIDTSGLTLIEASAGTGKTWTITALYILLLLEQRMRPEEILVVTYTKAATAELRDRVRKRIAATLDLYVTGREPTDELEQMLLASQKIDREAAQRLLTRALYSFDDAAIFTIHGFCQRALLENAFESGSLFDSELTADQSALVAQVCDDFWRTRIMADEGPFLERLVMAGYTPDKLAEPFEGQYQNRDLNVIPEAEDADLVRLMEQRDALLPPVAAMWAAERAAIVQMLNRANLSQTSYKPAQIEAAAAKLNVCLERRSLDKGCDGLALFTPARIEKGMKKGSIRPEHPFFDLCGRLHDAAVRVDNGFNTKLIHRQLELKEWLRNELARRKQTLNLRCYDDLLLDLHLALEGAGGMRLAAGLRERYKAAMIDEFQDTDPLQWRIFARLAGLPPKMERGDYGAGNAESPPDAPYPLFLIGDPKQAIYSFRGADIHAYIAAAQATDKERCWTLDTNRRSTPPLVAAVNTLFGTDNPFLNPAILFGAVQAGRDRRQQLLCNGRPVESPLRFWVYQRADRSKAAGKAVARGATVTATATEIARLLDGSYEVIAKDGIQRPLKPGDMAILVKAHYQADQIQSALTALGIPAVQHGNATIFKTREALDLLRILRAAADPARSALVREALLTSVIGLSANDVFDLQHDESAWEVWLLRFRALHEAARAGGVIALVSRLLGECGVRRQALASAEGPRRMTNILHCCELLHQAEREQGRGLEGSIAWLERRITGELQDDTFLLRLETDANAVTLSTIHASKGLEYPVVFLPFAWDPPSAKSRRVLFHDASGGLTLDLGSDQRDTDHKQLAREEQDAEAARLLYVALTRAEFLCYVTWGSIKGAFESPLRRLLHGENFKDAKSFGAADDQEILDAVAGLAGKAIHTDGPSPIAARFMPAEMAAPPYTPDQNASGPFACREVQRTISTEWRVSSFSAITGGSERHLQPHDYDAVAAPDAPQIAADGDSPLDGLGAELSIFGFPRGAAAGTCLHELFEQLDFSAVESESLERLCQTVLLRNGYDRRWLPAVQRMVMDIISAPLLSADPGFSLSHLKPGSWQVEMEFFLPVNRLSGSGLTELFAGLLSHDRHGEFAEVLAALHVQELRGMLQGFMDMVFEHNGRYYIIDWKSNHLGNQHEDYRAARLPEPMARHAYILQYHLYTLALDRMLRLRLPGYDYATHFGGAIYVFLRGISTGSVEYGVYYDKPSPLFIQRANELLLVSGEAGVR</sequence>
<keyword evidence="8 16" id="KW-0067">ATP-binding</keyword>
<keyword evidence="7" id="KW-0269">Exonuclease</keyword>
<evidence type="ECO:0000256" key="10">
    <source>
        <dbReference type="ARBA" id="ARBA00023125"/>
    </source>
</evidence>
<keyword evidence="3 16" id="KW-0547">Nucleotide-binding</keyword>
<evidence type="ECO:0000256" key="14">
    <source>
        <dbReference type="ARBA" id="ARBA00034808"/>
    </source>
</evidence>
<protein>
    <recommendedName>
        <fullName evidence="14">DNA 3'-5' helicase</fullName>
        <ecNumber evidence="14">5.6.2.4</ecNumber>
    </recommendedName>
</protein>
<keyword evidence="12" id="KW-0413">Isomerase</keyword>
<evidence type="ECO:0000313" key="20">
    <source>
        <dbReference type="Proteomes" id="UP000420562"/>
    </source>
</evidence>
<evidence type="ECO:0000256" key="2">
    <source>
        <dbReference type="ARBA" id="ARBA00022723"/>
    </source>
</evidence>
<evidence type="ECO:0000256" key="12">
    <source>
        <dbReference type="ARBA" id="ARBA00023235"/>
    </source>
</evidence>
<dbReference type="Pfam" id="PF12705">
    <property type="entry name" value="PDDEXK_1"/>
    <property type="match status" value="1"/>
</dbReference>
<reference evidence="19 20" key="1">
    <citation type="submission" date="2019-09" db="EMBL/GenBank/DDBJ databases">
        <title>Geobacter sp. Red96, a novel strain isolated from paddy soil.</title>
        <authorList>
            <person name="Xu Z."/>
            <person name="Masuda Y."/>
            <person name="Itoh H."/>
            <person name="Senoo K."/>
        </authorList>
    </citation>
    <scope>NUCLEOTIDE SEQUENCE [LARGE SCALE GENOMIC DNA]</scope>
    <source>
        <strain evidence="19 20">Red96</strain>
    </source>
</reference>
<dbReference type="CDD" id="cd22352">
    <property type="entry name" value="RecB_C-like"/>
    <property type="match status" value="1"/>
</dbReference>
<evidence type="ECO:0000256" key="11">
    <source>
        <dbReference type="ARBA" id="ARBA00023204"/>
    </source>
</evidence>
<comment type="catalytic activity">
    <reaction evidence="13">
        <text>Couples ATP hydrolysis with the unwinding of duplex DNA by translocating in the 3'-5' direction.</text>
        <dbReference type="EC" id="5.6.2.4"/>
    </reaction>
</comment>
<dbReference type="PROSITE" id="PS51198">
    <property type="entry name" value="UVRD_HELICASE_ATP_BIND"/>
    <property type="match status" value="1"/>
</dbReference>
<keyword evidence="4" id="KW-0227">DNA damage</keyword>
<comment type="catalytic activity">
    <reaction evidence="15">
        <text>ATP + H2O = ADP + phosphate + H(+)</text>
        <dbReference type="Rhea" id="RHEA:13065"/>
        <dbReference type="ChEBI" id="CHEBI:15377"/>
        <dbReference type="ChEBI" id="CHEBI:15378"/>
        <dbReference type="ChEBI" id="CHEBI:30616"/>
        <dbReference type="ChEBI" id="CHEBI:43474"/>
        <dbReference type="ChEBI" id="CHEBI:456216"/>
        <dbReference type="EC" id="5.6.2.4"/>
    </reaction>
</comment>
<dbReference type="HAMAP" id="MF_01485">
    <property type="entry name" value="RecB"/>
    <property type="match status" value="1"/>
</dbReference>
<dbReference type="InterPro" id="IPR014016">
    <property type="entry name" value="UvrD-like_ATP-bd"/>
</dbReference>
<dbReference type="GO" id="GO:0000725">
    <property type="term" value="P:recombinational repair"/>
    <property type="evidence" value="ECO:0007669"/>
    <property type="project" value="TreeGrafter"/>
</dbReference>
<name>A0A7J4ZMF7_9BACT</name>
<evidence type="ECO:0000256" key="9">
    <source>
        <dbReference type="ARBA" id="ARBA00022842"/>
    </source>
</evidence>
<dbReference type="SUPFAM" id="SSF52540">
    <property type="entry name" value="P-loop containing nucleoside triphosphate hydrolases"/>
    <property type="match status" value="1"/>
</dbReference>
<dbReference type="GO" id="GO:0046872">
    <property type="term" value="F:metal ion binding"/>
    <property type="evidence" value="ECO:0007669"/>
    <property type="project" value="UniProtKB-KW"/>
</dbReference>
<evidence type="ECO:0000256" key="16">
    <source>
        <dbReference type="PROSITE-ProRule" id="PRU00560"/>
    </source>
</evidence>
<evidence type="ECO:0000259" key="18">
    <source>
        <dbReference type="PROSITE" id="PS51217"/>
    </source>
</evidence>
<keyword evidence="5 16" id="KW-0378">Hydrolase</keyword>
<dbReference type="InterPro" id="IPR038726">
    <property type="entry name" value="PDDEXK_AddAB-type"/>
</dbReference>
<dbReference type="InterPro" id="IPR004586">
    <property type="entry name" value="RecB"/>
</dbReference>
<gene>
    <name evidence="19" type="primary">recB</name>
    <name evidence="19" type="ORF">F6V25_15575</name>
</gene>
<evidence type="ECO:0000256" key="5">
    <source>
        <dbReference type="ARBA" id="ARBA00022801"/>
    </source>
</evidence>
<dbReference type="Gene3D" id="3.40.50.300">
    <property type="entry name" value="P-loop containing nucleotide triphosphate hydrolases"/>
    <property type="match status" value="2"/>
</dbReference>
<evidence type="ECO:0000259" key="17">
    <source>
        <dbReference type="PROSITE" id="PS51198"/>
    </source>
</evidence>
<keyword evidence="2" id="KW-0479">Metal-binding</keyword>
<dbReference type="Pfam" id="PF13361">
    <property type="entry name" value="UvrD_C"/>
    <property type="match status" value="1"/>
</dbReference>
<proteinExistence type="inferred from homology"/>
<dbReference type="PROSITE" id="PS51217">
    <property type="entry name" value="UVRD_HELICASE_CTER"/>
    <property type="match status" value="1"/>
</dbReference>
<dbReference type="InterPro" id="IPR027417">
    <property type="entry name" value="P-loop_NTPase"/>
</dbReference>
<keyword evidence="1" id="KW-0540">Nuclease</keyword>
<dbReference type="InterPro" id="IPR011335">
    <property type="entry name" value="Restrct_endonuc-II-like"/>
</dbReference>
<feature type="binding site" evidence="16">
    <location>
        <begin position="19"/>
        <end position="26"/>
    </location>
    <ligand>
        <name>ATP</name>
        <dbReference type="ChEBI" id="CHEBI:30616"/>
    </ligand>
</feature>
<dbReference type="GO" id="GO:0005524">
    <property type="term" value="F:ATP binding"/>
    <property type="evidence" value="ECO:0007669"/>
    <property type="project" value="UniProtKB-UniRule"/>
</dbReference>
<dbReference type="GO" id="GO:0009338">
    <property type="term" value="C:exodeoxyribonuclease V complex"/>
    <property type="evidence" value="ECO:0007669"/>
    <property type="project" value="TreeGrafter"/>
</dbReference>
<dbReference type="Proteomes" id="UP000420562">
    <property type="component" value="Unassembled WGS sequence"/>
</dbReference>
<dbReference type="InterPro" id="IPR000212">
    <property type="entry name" value="DNA_helicase_UvrD/REP"/>
</dbReference>
<keyword evidence="10" id="KW-0238">DNA-binding</keyword>
<dbReference type="GO" id="GO:0008854">
    <property type="term" value="F:exodeoxyribonuclease V activity"/>
    <property type="evidence" value="ECO:0007669"/>
    <property type="project" value="InterPro"/>
</dbReference>
<dbReference type="NCBIfam" id="TIGR00609">
    <property type="entry name" value="recB"/>
    <property type="match status" value="1"/>
</dbReference>
<dbReference type="EMBL" id="VZQZ01000011">
    <property type="protein sequence ID" value="KAB0663846.1"/>
    <property type="molecule type" value="Genomic_DNA"/>
</dbReference>